<gene>
    <name evidence="2" type="primary">AVEN_124246_1</name>
    <name evidence="2" type="ORF">TNIN_368761</name>
</gene>
<dbReference type="Proteomes" id="UP000886998">
    <property type="component" value="Unassembled WGS sequence"/>
</dbReference>
<accession>A0A8X6XQ32</accession>
<dbReference type="AlphaFoldDB" id="A0A8X6XQ32"/>
<keyword evidence="1" id="KW-0812">Transmembrane</keyword>
<evidence type="ECO:0000256" key="1">
    <source>
        <dbReference type="SAM" id="Phobius"/>
    </source>
</evidence>
<keyword evidence="1" id="KW-0472">Membrane</keyword>
<evidence type="ECO:0000313" key="2">
    <source>
        <dbReference type="EMBL" id="GFY58087.1"/>
    </source>
</evidence>
<dbReference type="EMBL" id="BMAV01011908">
    <property type="protein sequence ID" value="GFY58087.1"/>
    <property type="molecule type" value="Genomic_DNA"/>
</dbReference>
<feature type="transmembrane region" description="Helical" evidence="1">
    <location>
        <begin position="89"/>
        <end position="105"/>
    </location>
</feature>
<keyword evidence="1" id="KW-1133">Transmembrane helix</keyword>
<feature type="transmembrane region" description="Helical" evidence="1">
    <location>
        <begin position="175"/>
        <end position="200"/>
    </location>
</feature>
<feature type="transmembrane region" description="Helical" evidence="1">
    <location>
        <begin position="364"/>
        <end position="387"/>
    </location>
</feature>
<dbReference type="OrthoDB" id="6427909at2759"/>
<name>A0A8X6XQ32_9ARAC</name>
<organism evidence="2 3">
    <name type="scientific">Trichonephila inaurata madagascariensis</name>
    <dbReference type="NCBI Taxonomy" id="2747483"/>
    <lineage>
        <taxon>Eukaryota</taxon>
        <taxon>Metazoa</taxon>
        <taxon>Ecdysozoa</taxon>
        <taxon>Arthropoda</taxon>
        <taxon>Chelicerata</taxon>
        <taxon>Arachnida</taxon>
        <taxon>Araneae</taxon>
        <taxon>Araneomorphae</taxon>
        <taxon>Entelegynae</taxon>
        <taxon>Araneoidea</taxon>
        <taxon>Nephilidae</taxon>
        <taxon>Trichonephila</taxon>
        <taxon>Trichonephila inaurata</taxon>
    </lineage>
</organism>
<protein>
    <recommendedName>
        <fullName evidence="4">Gustatory receptor</fullName>
    </recommendedName>
</protein>
<evidence type="ECO:0000313" key="3">
    <source>
        <dbReference type="Proteomes" id="UP000886998"/>
    </source>
</evidence>
<evidence type="ECO:0008006" key="4">
    <source>
        <dbReference type="Google" id="ProtNLM"/>
    </source>
</evidence>
<feature type="transmembrane region" description="Helical" evidence="1">
    <location>
        <begin position="290"/>
        <end position="311"/>
    </location>
</feature>
<reference evidence="2" key="1">
    <citation type="submission" date="2020-08" db="EMBL/GenBank/DDBJ databases">
        <title>Multicomponent nature underlies the extraordinary mechanical properties of spider dragline silk.</title>
        <authorList>
            <person name="Kono N."/>
            <person name="Nakamura H."/>
            <person name="Mori M."/>
            <person name="Yoshida Y."/>
            <person name="Ohtoshi R."/>
            <person name="Malay A.D."/>
            <person name="Moran D.A.P."/>
            <person name="Tomita M."/>
            <person name="Numata K."/>
            <person name="Arakawa K."/>
        </authorList>
    </citation>
    <scope>NUCLEOTIDE SEQUENCE</scope>
</reference>
<feature type="transmembrane region" description="Helical" evidence="1">
    <location>
        <begin position="126"/>
        <end position="145"/>
    </location>
</feature>
<feature type="transmembrane region" description="Helical" evidence="1">
    <location>
        <begin position="51"/>
        <end position="69"/>
    </location>
</feature>
<comment type="caution">
    <text evidence="2">The sequence shown here is derived from an EMBL/GenBank/DDBJ whole genome shotgun (WGS) entry which is preliminary data.</text>
</comment>
<keyword evidence="3" id="KW-1185">Reference proteome</keyword>
<sequence length="397" mass="45383">MKVNTSTSSNNVKDPFLIIKKIVFLFGVDIRTNARRLNTWNSKLCSLYPKCVALLWIYFILQSIVMFISSDMWSRESITGKASRKINDIIAFSIWVILIARRKILCRLLKDVHTLGFDSNVPLKKHILNIGAVTIFAVPLTAWMFKILPLQVSDCELLARYFLIRAFNVESCTTWYIIALFLSFFLLTLRTFVAVIYILICIALRRVLIAQTVAKSEMVKNLGVRFDPISFQYHLAKSESVIEVLRLFEKTMSFPIFLTEISDLFEMFLGFTWLDSRNHLTDEHSWLTRYAISTCFSSLRAFLFFLCISLAASGVHDASKKCKEAHETILKGALISKSTVSNRDILQLLIMYQSPTFKLSALGFFYFTKGFILSAIGSVLTYSLLIIQIDSSSIARH</sequence>
<proteinExistence type="predicted"/>